<evidence type="ECO:0000256" key="5">
    <source>
        <dbReference type="ARBA" id="ARBA00023136"/>
    </source>
</evidence>
<comment type="caution">
    <text evidence="7">The sequence shown here is derived from an EMBL/GenBank/DDBJ whole genome shotgun (WGS) entry which is preliminary data.</text>
</comment>
<feature type="transmembrane region" description="Helical" evidence="6">
    <location>
        <begin position="161"/>
        <end position="183"/>
    </location>
</feature>
<feature type="transmembrane region" description="Helical" evidence="6">
    <location>
        <begin position="214"/>
        <end position="232"/>
    </location>
</feature>
<evidence type="ECO:0000256" key="3">
    <source>
        <dbReference type="ARBA" id="ARBA00022692"/>
    </source>
</evidence>
<reference evidence="7" key="1">
    <citation type="submission" date="2021-03" db="EMBL/GenBank/DDBJ databases">
        <title>Antimicrobial resistance genes in bacteria isolated from Japanese honey, and their potential for conferring macrolide and lincosamide resistance in the American foulbrood pathogen Paenibacillus larvae.</title>
        <authorList>
            <person name="Okamoto M."/>
            <person name="Kumagai M."/>
            <person name="Kanamori H."/>
            <person name="Takamatsu D."/>
        </authorList>
    </citation>
    <scope>NUCLEOTIDE SEQUENCE</scope>
    <source>
        <strain evidence="7">J40TS1</strain>
    </source>
</reference>
<gene>
    <name evidence="7" type="ORF">J40TS1_32320</name>
</gene>
<feature type="transmembrane region" description="Helical" evidence="6">
    <location>
        <begin position="119"/>
        <end position="141"/>
    </location>
</feature>
<keyword evidence="3 6" id="KW-0812">Transmembrane</keyword>
<evidence type="ECO:0000256" key="4">
    <source>
        <dbReference type="ARBA" id="ARBA00022989"/>
    </source>
</evidence>
<keyword evidence="8" id="KW-1185">Reference proteome</keyword>
<name>A0A919YQJ4_9BACL</name>
<dbReference type="CDD" id="cd06579">
    <property type="entry name" value="TM_PBP1_transp_AraH_like"/>
    <property type="match status" value="1"/>
</dbReference>
<keyword evidence="4 6" id="KW-1133">Transmembrane helix</keyword>
<dbReference type="GO" id="GO:0022857">
    <property type="term" value="F:transmembrane transporter activity"/>
    <property type="evidence" value="ECO:0007669"/>
    <property type="project" value="InterPro"/>
</dbReference>
<accession>A0A919YQJ4</accession>
<evidence type="ECO:0000313" key="7">
    <source>
        <dbReference type="EMBL" id="GIP17590.1"/>
    </source>
</evidence>
<organism evidence="7 8">
    <name type="scientific">Paenibacillus montaniterrae</name>
    <dbReference type="NCBI Taxonomy" id="429341"/>
    <lineage>
        <taxon>Bacteria</taxon>
        <taxon>Bacillati</taxon>
        <taxon>Bacillota</taxon>
        <taxon>Bacilli</taxon>
        <taxon>Bacillales</taxon>
        <taxon>Paenibacillaceae</taxon>
        <taxon>Paenibacillus</taxon>
    </lineage>
</organism>
<proteinExistence type="predicted"/>
<protein>
    <submittedName>
        <fullName evidence="7">Monosaccharide-transporting ATPase</fullName>
    </submittedName>
</protein>
<sequence>MSELSIPLFIKKNQNTLIQYAGLLLVLIAFTVMTDGALLSDFNIRTILKQLVVLFTISVGMVFVFSHGGMDISAGAVIALSSMVAIYTINAGAPLAVGVLAAIAVSVACYMVNVIISNLFGLMAVISSLAIMFVARGLVTYQVSTSSAKIALTDTGVLREIGRSMPIIITIIVLVGVVGYVIFHFTKIGKHSKAIGDNPLAASQSGVRVKYTKLISYAIAGVLVGCASILSLSRSAVVSENTGMGMEMDVIVALVLGGMALNGGSRSKMSSAFVGSITYVVLNNGLVMVGVAPEVVSLIRGIIFLLVVFLLLRRPRGEVMPR</sequence>
<feature type="transmembrane region" description="Helical" evidence="6">
    <location>
        <begin position="20"/>
        <end position="40"/>
    </location>
</feature>
<feature type="transmembrane region" description="Helical" evidence="6">
    <location>
        <begin position="295"/>
        <end position="312"/>
    </location>
</feature>
<feature type="transmembrane region" description="Helical" evidence="6">
    <location>
        <begin position="46"/>
        <end position="65"/>
    </location>
</feature>
<dbReference type="AlphaFoldDB" id="A0A919YQJ4"/>
<comment type="subcellular location">
    <subcellularLocation>
        <location evidence="1">Cell membrane</location>
        <topology evidence="1">Multi-pass membrane protein</topology>
    </subcellularLocation>
</comment>
<feature type="transmembrane region" description="Helical" evidence="6">
    <location>
        <begin position="95"/>
        <end position="112"/>
    </location>
</feature>
<keyword evidence="5 6" id="KW-0472">Membrane</keyword>
<feature type="transmembrane region" description="Helical" evidence="6">
    <location>
        <begin position="271"/>
        <end position="289"/>
    </location>
</feature>
<dbReference type="InterPro" id="IPR001851">
    <property type="entry name" value="ABC_transp_permease"/>
</dbReference>
<dbReference type="PANTHER" id="PTHR32196">
    <property type="entry name" value="ABC TRANSPORTER PERMEASE PROTEIN YPHD-RELATED-RELATED"/>
    <property type="match status" value="1"/>
</dbReference>
<dbReference type="EMBL" id="BOSE01000006">
    <property type="protein sequence ID" value="GIP17590.1"/>
    <property type="molecule type" value="Genomic_DNA"/>
</dbReference>
<dbReference type="Pfam" id="PF02653">
    <property type="entry name" value="BPD_transp_2"/>
    <property type="match status" value="1"/>
</dbReference>
<keyword evidence="2" id="KW-1003">Cell membrane</keyword>
<evidence type="ECO:0000256" key="6">
    <source>
        <dbReference type="SAM" id="Phobius"/>
    </source>
</evidence>
<evidence type="ECO:0000256" key="1">
    <source>
        <dbReference type="ARBA" id="ARBA00004651"/>
    </source>
</evidence>
<feature type="transmembrane region" description="Helical" evidence="6">
    <location>
        <begin position="244"/>
        <end position="264"/>
    </location>
</feature>
<evidence type="ECO:0000256" key="2">
    <source>
        <dbReference type="ARBA" id="ARBA00022475"/>
    </source>
</evidence>
<evidence type="ECO:0000313" key="8">
    <source>
        <dbReference type="Proteomes" id="UP000683139"/>
    </source>
</evidence>
<dbReference type="GO" id="GO:0005886">
    <property type="term" value="C:plasma membrane"/>
    <property type="evidence" value="ECO:0007669"/>
    <property type="project" value="UniProtKB-SubCell"/>
</dbReference>
<dbReference type="RefSeq" id="WP_213517085.1">
    <property type="nucleotide sequence ID" value="NZ_BOSE01000006.1"/>
</dbReference>
<dbReference type="Proteomes" id="UP000683139">
    <property type="component" value="Unassembled WGS sequence"/>
</dbReference>